<dbReference type="Proteomes" id="UP000019471">
    <property type="component" value="Unassembled WGS sequence"/>
</dbReference>
<dbReference type="eggNOG" id="KOG1198">
    <property type="taxonomic scope" value="Eukaryota"/>
</dbReference>
<feature type="domain" description="Alcohol dehydrogenase-like N-terminal" evidence="4">
    <location>
        <begin position="40"/>
        <end position="96"/>
    </location>
</feature>
<dbReference type="CDD" id="cd08249">
    <property type="entry name" value="enoyl_reductase_like"/>
    <property type="match status" value="1"/>
</dbReference>
<dbReference type="Gene3D" id="3.90.180.10">
    <property type="entry name" value="Medium-chain alcohol dehydrogenases, catalytic domain"/>
    <property type="match status" value="2"/>
</dbReference>
<dbReference type="EMBL" id="AMGX01000012">
    <property type="protein sequence ID" value="EXJ69158.1"/>
    <property type="molecule type" value="Genomic_DNA"/>
</dbReference>
<dbReference type="OrthoDB" id="48317at2759"/>
<comment type="caution">
    <text evidence="5">The sequence shown here is derived from an EMBL/GenBank/DDBJ whole genome shotgun (WGS) entry which is preliminary data.</text>
</comment>
<evidence type="ECO:0000256" key="2">
    <source>
        <dbReference type="ARBA" id="ARBA00022741"/>
    </source>
</evidence>
<dbReference type="InterPro" id="IPR047122">
    <property type="entry name" value="Trans-enoyl_RdTase-like"/>
</dbReference>
<name>W9WMN8_9EURO</name>
<evidence type="ECO:0000256" key="3">
    <source>
        <dbReference type="ARBA" id="ARBA00023002"/>
    </source>
</evidence>
<dbReference type="InterPro" id="IPR013154">
    <property type="entry name" value="ADH-like_N"/>
</dbReference>
<sequence length="318" mass="34277">MGSIAIDTGLIPPTTQRAIIAETGERVCIREDTPLASLRSDEILVHTEALSLNPSDTKMRGDFVTPGAMLGCDYAGTVIARGSAVAGVEIGDRVCGAQYKMNPKRPIRAAFEEYNIPTGPFWLKLPDSITTEGGATYSAAIGTAGLALKLLGLPLPDAPVQKPAYVLVYGGGTATATIAIQLLKLNNLRYALDCITTVESTAPCFAVLGRAGGKYVSLDPFEQRVATRKIVKTDWTLGPSLFGEGCVWPEPYARPPSKELLQYGERPWAVAQRLLDEGRLKHRPVRQLEGGLEQVLVGMEMVRRGELKGEKCVVKLAR</sequence>
<dbReference type="STRING" id="1182543.W9WMN8"/>
<dbReference type="PANTHER" id="PTHR45348">
    <property type="entry name" value="HYPOTHETICAL OXIDOREDUCTASE (EUROFUNG)"/>
    <property type="match status" value="1"/>
</dbReference>
<evidence type="ECO:0000259" key="4">
    <source>
        <dbReference type="Pfam" id="PF08240"/>
    </source>
</evidence>
<evidence type="ECO:0000313" key="6">
    <source>
        <dbReference type="Proteomes" id="UP000019471"/>
    </source>
</evidence>
<dbReference type="GeneID" id="19192795"/>
<dbReference type="InterPro" id="IPR011032">
    <property type="entry name" value="GroES-like_sf"/>
</dbReference>
<dbReference type="HOGENOM" id="CLU_026673_16_1_1"/>
<dbReference type="PANTHER" id="PTHR45348:SF1">
    <property type="entry name" value="TRANS-ENOYL REDUCTASE STHE"/>
    <property type="match status" value="1"/>
</dbReference>
<dbReference type="Pfam" id="PF08240">
    <property type="entry name" value="ADH_N"/>
    <property type="match status" value="1"/>
</dbReference>
<dbReference type="GO" id="GO:0016651">
    <property type="term" value="F:oxidoreductase activity, acting on NAD(P)H"/>
    <property type="evidence" value="ECO:0007669"/>
    <property type="project" value="InterPro"/>
</dbReference>
<gene>
    <name evidence="5" type="ORF">A1O5_08093</name>
</gene>
<keyword evidence="6" id="KW-1185">Reference proteome</keyword>
<keyword evidence="3" id="KW-0560">Oxidoreductase</keyword>
<keyword evidence="2" id="KW-0547">Nucleotide-binding</keyword>
<proteinExistence type="inferred from homology"/>
<comment type="similarity">
    <text evidence="1">Belongs to the zinc-containing alcohol dehydrogenase family.</text>
</comment>
<dbReference type="SUPFAM" id="SSF50129">
    <property type="entry name" value="GroES-like"/>
    <property type="match status" value="1"/>
</dbReference>
<reference evidence="5 6" key="1">
    <citation type="submission" date="2013-03" db="EMBL/GenBank/DDBJ databases">
        <title>The Genome Sequence of Cladophialophora psammophila CBS 110553.</title>
        <authorList>
            <consortium name="The Broad Institute Genomics Platform"/>
            <person name="Cuomo C."/>
            <person name="de Hoog S."/>
            <person name="Gorbushina A."/>
            <person name="Walker B."/>
            <person name="Young S.K."/>
            <person name="Zeng Q."/>
            <person name="Gargeya S."/>
            <person name="Fitzgerald M."/>
            <person name="Haas B."/>
            <person name="Abouelleil A."/>
            <person name="Allen A.W."/>
            <person name="Alvarado L."/>
            <person name="Arachchi H.M."/>
            <person name="Berlin A.M."/>
            <person name="Chapman S.B."/>
            <person name="Gainer-Dewar J."/>
            <person name="Goldberg J."/>
            <person name="Griggs A."/>
            <person name="Gujja S."/>
            <person name="Hansen M."/>
            <person name="Howarth C."/>
            <person name="Imamovic A."/>
            <person name="Ireland A."/>
            <person name="Larimer J."/>
            <person name="McCowan C."/>
            <person name="Murphy C."/>
            <person name="Pearson M."/>
            <person name="Poon T.W."/>
            <person name="Priest M."/>
            <person name="Roberts A."/>
            <person name="Saif S."/>
            <person name="Shea T."/>
            <person name="Sisk P."/>
            <person name="Sykes S."/>
            <person name="Wortman J."/>
            <person name="Nusbaum C."/>
            <person name="Birren B."/>
        </authorList>
    </citation>
    <scope>NUCLEOTIDE SEQUENCE [LARGE SCALE GENOMIC DNA]</scope>
    <source>
        <strain evidence="5 6">CBS 110553</strain>
    </source>
</reference>
<accession>W9WMN8</accession>
<protein>
    <recommendedName>
        <fullName evidence="4">Alcohol dehydrogenase-like N-terminal domain-containing protein</fullName>
    </recommendedName>
</protein>
<dbReference type="RefSeq" id="XP_007746868.1">
    <property type="nucleotide sequence ID" value="XM_007748678.1"/>
</dbReference>
<dbReference type="AlphaFoldDB" id="W9WMN8"/>
<evidence type="ECO:0000313" key="5">
    <source>
        <dbReference type="EMBL" id="EXJ69158.1"/>
    </source>
</evidence>
<organism evidence="5 6">
    <name type="scientific">Cladophialophora psammophila CBS 110553</name>
    <dbReference type="NCBI Taxonomy" id="1182543"/>
    <lineage>
        <taxon>Eukaryota</taxon>
        <taxon>Fungi</taxon>
        <taxon>Dikarya</taxon>
        <taxon>Ascomycota</taxon>
        <taxon>Pezizomycotina</taxon>
        <taxon>Eurotiomycetes</taxon>
        <taxon>Chaetothyriomycetidae</taxon>
        <taxon>Chaetothyriales</taxon>
        <taxon>Herpotrichiellaceae</taxon>
        <taxon>Cladophialophora</taxon>
    </lineage>
</organism>
<dbReference type="Gene3D" id="3.40.50.720">
    <property type="entry name" value="NAD(P)-binding Rossmann-like Domain"/>
    <property type="match status" value="2"/>
</dbReference>
<evidence type="ECO:0000256" key="1">
    <source>
        <dbReference type="ARBA" id="ARBA00008072"/>
    </source>
</evidence>